<comment type="subcellular location">
    <subcellularLocation>
        <location evidence="1">Cytoplasm</location>
    </subcellularLocation>
</comment>
<evidence type="ECO:0000256" key="1">
    <source>
        <dbReference type="ARBA" id="ARBA00004496"/>
    </source>
</evidence>
<dbReference type="InterPro" id="IPR040122">
    <property type="entry name" value="Importin_beta"/>
</dbReference>
<organism evidence="6 7">
    <name type="scientific">Cardiosporidium cionae</name>
    <dbReference type="NCBI Taxonomy" id="476202"/>
    <lineage>
        <taxon>Eukaryota</taxon>
        <taxon>Sar</taxon>
        <taxon>Alveolata</taxon>
        <taxon>Apicomplexa</taxon>
        <taxon>Aconoidasida</taxon>
        <taxon>Nephromycida</taxon>
        <taxon>Cardiosporidium</taxon>
    </lineage>
</organism>
<evidence type="ECO:0000256" key="2">
    <source>
        <dbReference type="ARBA" id="ARBA00022448"/>
    </source>
</evidence>
<keyword evidence="3" id="KW-0963">Cytoplasm</keyword>
<keyword evidence="2" id="KW-0813">Transport</keyword>
<keyword evidence="7" id="KW-1185">Reference proteome</keyword>
<gene>
    <name evidence="6" type="ORF">IE077_003942</name>
</gene>
<keyword evidence="5" id="KW-0653">Protein transport</keyword>
<dbReference type="InterPro" id="IPR011989">
    <property type="entry name" value="ARM-like"/>
</dbReference>
<evidence type="ECO:0000313" key="7">
    <source>
        <dbReference type="Proteomes" id="UP000823046"/>
    </source>
</evidence>
<evidence type="ECO:0000256" key="3">
    <source>
        <dbReference type="ARBA" id="ARBA00022490"/>
    </source>
</evidence>
<protein>
    <submittedName>
        <fullName evidence="6">HEAT repeat-containing protein</fullName>
    </submittedName>
</protein>
<evidence type="ECO:0000256" key="4">
    <source>
        <dbReference type="ARBA" id="ARBA00022737"/>
    </source>
</evidence>
<dbReference type="EMBL" id="JADAQX010000589">
    <property type="protein sequence ID" value="KAF8819822.1"/>
    <property type="molecule type" value="Genomic_DNA"/>
</dbReference>
<comment type="caution">
    <text evidence="6">The sequence shown here is derived from an EMBL/GenBank/DDBJ whole genome shotgun (WGS) entry which is preliminary data.</text>
</comment>
<dbReference type="Proteomes" id="UP000823046">
    <property type="component" value="Unassembled WGS sequence"/>
</dbReference>
<evidence type="ECO:0000256" key="5">
    <source>
        <dbReference type="ARBA" id="ARBA00022927"/>
    </source>
</evidence>
<dbReference type="PANTHER" id="PTHR10527">
    <property type="entry name" value="IMPORTIN BETA"/>
    <property type="match status" value="1"/>
</dbReference>
<dbReference type="InterPro" id="IPR016024">
    <property type="entry name" value="ARM-type_fold"/>
</dbReference>
<proteinExistence type="predicted"/>
<name>A0ABQ7J755_9APIC</name>
<evidence type="ECO:0000313" key="6">
    <source>
        <dbReference type="EMBL" id="KAF8819822.1"/>
    </source>
</evidence>
<keyword evidence="4" id="KW-0677">Repeat</keyword>
<dbReference type="Gene3D" id="1.25.10.10">
    <property type="entry name" value="Leucine-rich Repeat Variant"/>
    <property type="match status" value="1"/>
</dbReference>
<reference evidence="6 7" key="1">
    <citation type="journal article" date="2020" name="bioRxiv">
        <title>Metabolic contributions of an alphaproteobacterial endosymbiont in the apicomplexan Cardiosporidium cionae.</title>
        <authorList>
            <person name="Hunter E.S."/>
            <person name="Paight C.J."/>
            <person name="Lane C.E."/>
        </authorList>
    </citation>
    <scope>NUCLEOTIDE SEQUENCE [LARGE SCALE GENOMIC DNA]</scope>
    <source>
        <strain evidence="6">ESH_2018</strain>
    </source>
</reference>
<sequence length="238" mass="27042">MEFLAINELNFIPLLDHCCGDPTVGVLQSAFALVGDLSKNCFKFLEPHLHSILSKLTNRILNTTTSVSNNAGWAIGEIATHISREKLEPHFDEMLPKFSILLLRKEVHSSLLQNTCITLGRLGYVSPKFLAKYSLQILKPWCGIMTVARNDPEKVHAFEGICAMISEHPEVVLHCLPEFCRAILSFNPCPPSLQQLFHIILDGLGRTYPDQWNTFWNNSSVEIKEELSKRFYFVSEQR</sequence>
<dbReference type="SUPFAM" id="SSF48371">
    <property type="entry name" value="ARM repeat"/>
    <property type="match status" value="1"/>
</dbReference>
<accession>A0ABQ7J755</accession>